<proteinExistence type="predicted"/>
<dbReference type="Gene3D" id="3.30.420.10">
    <property type="entry name" value="Ribonuclease H-like superfamily/Ribonuclease H"/>
    <property type="match status" value="1"/>
</dbReference>
<dbReference type="PANTHER" id="PTHR37984">
    <property type="entry name" value="PROTEIN CBG26694"/>
    <property type="match status" value="1"/>
</dbReference>
<evidence type="ECO:0000256" key="1">
    <source>
        <dbReference type="ARBA" id="ARBA00012493"/>
    </source>
</evidence>
<organism evidence="3">
    <name type="scientific">Trichuris suis</name>
    <name type="common">pig whipworm</name>
    <dbReference type="NCBI Taxonomy" id="68888"/>
    <lineage>
        <taxon>Eukaryota</taxon>
        <taxon>Metazoa</taxon>
        <taxon>Ecdysozoa</taxon>
        <taxon>Nematoda</taxon>
        <taxon>Enoplea</taxon>
        <taxon>Dorylaimia</taxon>
        <taxon>Trichinellida</taxon>
        <taxon>Trichuridae</taxon>
        <taxon>Trichuris</taxon>
    </lineage>
</organism>
<dbReference type="Pfam" id="PF17921">
    <property type="entry name" value="Integrase_H2C2"/>
    <property type="match status" value="1"/>
</dbReference>
<dbReference type="PANTHER" id="PTHR37984:SF5">
    <property type="entry name" value="PROTEIN NYNRIN-LIKE"/>
    <property type="match status" value="1"/>
</dbReference>
<dbReference type="EMBL" id="KL367645">
    <property type="protein sequence ID" value="KFD60835.1"/>
    <property type="molecule type" value="Genomic_DNA"/>
</dbReference>
<evidence type="ECO:0000313" key="3">
    <source>
        <dbReference type="EMBL" id="KFD60835.1"/>
    </source>
</evidence>
<reference evidence="3" key="1">
    <citation type="journal article" date="2014" name="Nat. Genet.">
        <title>Genome and transcriptome of the porcine whipworm Trichuris suis.</title>
        <authorList>
            <person name="Jex A.R."/>
            <person name="Nejsum P."/>
            <person name="Schwarz E.M."/>
            <person name="Hu L."/>
            <person name="Young N.D."/>
            <person name="Hall R.S."/>
            <person name="Korhonen P.K."/>
            <person name="Liao S."/>
            <person name="Thamsborg S."/>
            <person name="Xia J."/>
            <person name="Xu P."/>
            <person name="Wang S."/>
            <person name="Scheerlinck J.P."/>
            <person name="Hofmann A."/>
            <person name="Sternberg P.W."/>
            <person name="Wang J."/>
            <person name="Gasser R.B."/>
        </authorList>
    </citation>
    <scope>NUCLEOTIDE SEQUENCE [LARGE SCALE GENOMIC DNA]</scope>
    <source>
        <strain evidence="3">DCEP-RM93F</strain>
    </source>
</reference>
<dbReference type="Proteomes" id="UP000030758">
    <property type="component" value="Unassembled WGS sequence"/>
</dbReference>
<protein>
    <recommendedName>
        <fullName evidence="1">RNA-directed DNA polymerase</fullName>
        <ecNumber evidence="1">2.7.7.49</ecNumber>
    </recommendedName>
</protein>
<evidence type="ECO:0000259" key="2">
    <source>
        <dbReference type="Pfam" id="PF17921"/>
    </source>
</evidence>
<dbReference type="EC" id="2.7.7.49" evidence="1"/>
<feature type="non-terminal residue" evidence="3">
    <location>
        <position position="127"/>
    </location>
</feature>
<dbReference type="InterPro" id="IPR036397">
    <property type="entry name" value="RNaseH_sf"/>
</dbReference>
<dbReference type="InterPro" id="IPR041588">
    <property type="entry name" value="Integrase_H2C2"/>
</dbReference>
<dbReference type="InterPro" id="IPR012337">
    <property type="entry name" value="RNaseH-like_sf"/>
</dbReference>
<dbReference type="GO" id="GO:0003676">
    <property type="term" value="F:nucleic acid binding"/>
    <property type="evidence" value="ECO:0007669"/>
    <property type="project" value="InterPro"/>
</dbReference>
<dbReference type="InterPro" id="IPR050951">
    <property type="entry name" value="Retrovirus_Pol_polyprotein"/>
</dbReference>
<gene>
    <name evidence="3" type="ORF">M514_26971</name>
</gene>
<dbReference type="GO" id="GO:0003964">
    <property type="term" value="F:RNA-directed DNA polymerase activity"/>
    <property type="evidence" value="ECO:0007669"/>
    <property type="project" value="UniProtKB-EC"/>
</dbReference>
<sequence length="127" mass="14646">MAYWSGVAKDVEEYCKSCIDCQQAKLPPPPPVPLQPASQVERPWERLGVDVLEVPMSVQGNKYLLVVQDHFTKWLEPIPLKNPNDRLDQPRTNRNYSVVWKSRPFCNPTKAPTLKATYCTKYCVRLE</sequence>
<dbReference type="AlphaFoldDB" id="A0A085MUD9"/>
<accession>A0A085MUD9</accession>
<name>A0A085MUD9_9BILA</name>
<feature type="domain" description="Integrase zinc-binding" evidence="2">
    <location>
        <begin position="3"/>
        <end position="25"/>
    </location>
</feature>
<dbReference type="SUPFAM" id="SSF53098">
    <property type="entry name" value="Ribonuclease H-like"/>
    <property type="match status" value="1"/>
</dbReference>